<dbReference type="PANTHER" id="PTHR10083">
    <property type="entry name" value="KUNITZ-TYPE PROTEASE INHIBITOR-RELATED"/>
    <property type="match status" value="1"/>
</dbReference>
<dbReference type="SMART" id="SM00131">
    <property type="entry name" value="KU"/>
    <property type="match status" value="4"/>
</dbReference>
<evidence type="ECO:0000256" key="4">
    <source>
        <dbReference type="SAM" id="SignalP"/>
    </source>
</evidence>
<dbReference type="Gene3D" id="4.10.410.10">
    <property type="entry name" value="Pancreatic trypsin inhibitor Kunitz domain"/>
    <property type="match status" value="4"/>
</dbReference>
<dbReference type="Pfam" id="PF00014">
    <property type="entry name" value="Kunitz_BPTI"/>
    <property type="match status" value="3"/>
</dbReference>
<evidence type="ECO:0000256" key="2">
    <source>
        <dbReference type="ARBA" id="ARBA00022900"/>
    </source>
</evidence>
<keyword evidence="1" id="KW-0646">Protease inhibitor</keyword>
<keyword evidence="2" id="KW-0722">Serine protease inhibitor</keyword>
<proteinExistence type="evidence at transcript level"/>
<keyword evidence="3" id="KW-1015">Disulfide bond</keyword>
<dbReference type="GO" id="GO:0004867">
    <property type="term" value="F:serine-type endopeptidase inhibitor activity"/>
    <property type="evidence" value="ECO:0007669"/>
    <property type="project" value="UniProtKB-KW"/>
</dbReference>
<dbReference type="InterPro" id="IPR050098">
    <property type="entry name" value="TFPI/VKTCI-like"/>
</dbReference>
<evidence type="ECO:0000256" key="3">
    <source>
        <dbReference type="ARBA" id="ARBA00023157"/>
    </source>
</evidence>
<sequence length="321" mass="35944">MHKKIVWTLIGTALGICSGQNSGEGNVCFDEPELGQGRDVVEGWTYKPDLDKCYVFPHVKRHAYGKENIFRTESACNKKCRTHVPAECYAKRPQSKGPSDYPVATYDPNTGRCENIRATKGSGVENMFNNGVSCTKKCRDTDLRLCLNATEADCEHMENPSTSYRYDNVTQTCKKSTDGTCGGFQSAEKCFQRCAVLVDNKCTLPIQNITSCEKPTKRYGYNSAKKQCEELFGCADGGNSFQGAKECWSVCAPKHRCNMSPDTGRFPKLGWYTRYYFDVTTNECRSAKKIKPTVPGNTNLFLTAEECKRICKPEYQGTPDH</sequence>
<dbReference type="InterPro" id="IPR036880">
    <property type="entry name" value="Kunitz_BPTI_sf"/>
</dbReference>
<protein>
    <submittedName>
        <fullName evidence="6">Putative salivary kunitz domain protein</fullName>
    </submittedName>
</protein>
<dbReference type="AlphaFoldDB" id="A0A0K8RE97"/>
<dbReference type="EMBL" id="GADI01004316">
    <property type="protein sequence ID" value="JAA69492.1"/>
    <property type="molecule type" value="mRNA"/>
</dbReference>
<feature type="domain" description="BPTI/Kunitz inhibitor" evidence="5">
    <location>
        <begin position="202"/>
        <end position="251"/>
    </location>
</feature>
<reference evidence="6" key="1">
    <citation type="submission" date="2012-12" db="EMBL/GenBank/DDBJ databases">
        <title>Identification and characterization of a phenylalanine ammonia-lyase gene family in Isatis indigotica Fort.</title>
        <authorList>
            <person name="Liu Q."/>
            <person name="Chen J."/>
            <person name="Zhou X."/>
            <person name="Di P."/>
            <person name="Xiao Y."/>
            <person name="Xuan H."/>
            <person name="Zhang L."/>
            <person name="Chen W."/>
        </authorList>
    </citation>
    <scope>NUCLEOTIDE SEQUENCE</scope>
    <source>
        <tissue evidence="6">Salivary gland</tissue>
    </source>
</reference>
<keyword evidence="4" id="KW-0732">Signal</keyword>
<feature type="domain" description="BPTI/Kunitz inhibitor" evidence="5">
    <location>
        <begin position="257"/>
        <end position="311"/>
    </location>
</feature>
<accession>A0A0K8RE97</accession>
<dbReference type="SUPFAM" id="SSF57362">
    <property type="entry name" value="BPTI-like"/>
    <property type="match status" value="4"/>
</dbReference>
<evidence type="ECO:0000259" key="5">
    <source>
        <dbReference type="PROSITE" id="PS50279"/>
    </source>
</evidence>
<dbReference type="CDD" id="cd22625">
    <property type="entry name" value="Kunitz_ixolaris_1"/>
    <property type="match status" value="1"/>
</dbReference>
<organism evidence="6">
    <name type="scientific">Ixodes ricinus</name>
    <name type="common">Common tick</name>
    <name type="synonym">Acarus ricinus</name>
    <dbReference type="NCBI Taxonomy" id="34613"/>
    <lineage>
        <taxon>Eukaryota</taxon>
        <taxon>Metazoa</taxon>
        <taxon>Ecdysozoa</taxon>
        <taxon>Arthropoda</taxon>
        <taxon>Chelicerata</taxon>
        <taxon>Arachnida</taxon>
        <taxon>Acari</taxon>
        <taxon>Parasitiformes</taxon>
        <taxon>Ixodida</taxon>
        <taxon>Ixodoidea</taxon>
        <taxon>Ixodidae</taxon>
        <taxon>Ixodinae</taxon>
        <taxon>Ixodes</taxon>
    </lineage>
</organism>
<dbReference type="PROSITE" id="PS50279">
    <property type="entry name" value="BPTI_KUNITZ_2"/>
    <property type="match status" value="2"/>
</dbReference>
<dbReference type="GO" id="GO:0005615">
    <property type="term" value="C:extracellular space"/>
    <property type="evidence" value="ECO:0007669"/>
    <property type="project" value="TreeGrafter"/>
</dbReference>
<evidence type="ECO:0000256" key="1">
    <source>
        <dbReference type="ARBA" id="ARBA00022690"/>
    </source>
</evidence>
<name>A0A0K8RE97_IXORI</name>
<feature type="signal peptide" evidence="4">
    <location>
        <begin position="1"/>
        <end position="19"/>
    </location>
</feature>
<feature type="chain" id="PRO_5005517589" evidence="4">
    <location>
        <begin position="20"/>
        <end position="321"/>
    </location>
</feature>
<dbReference type="InterPro" id="IPR002223">
    <property type="entry name" value="Kunitz_BPTI"/>
</dbReference>
<evidence type="ECO:0000313" key="6">
    <source>
        <dbReference type="EMBL" id="JAA69492.1"/>
    </source>
</evidence>
<dbReference type="PANTHER" id="PTHR10083:SF374">
    <property type="entry name" value="BPTI_KUNITZ INHIBITOR DOMAIN-CONTAINING PROTEIN"/>
    <property type="match status" value="1"/>
</dbReference>